<dbReference type="EMBL" id="CAJJDO010000101">
    <property type="protein sequence ID" value="CAD8192171.1"/>
    <property type="molecule type" value="Genomic_DNA"/>
</dbReference>
<dbReference type="OrthoDB" id="6252103at2759"/>
<accession>A0A8S1WTW2</accession>
<dbReference type="Proteomes" id="UP000689195">
    <property type="component" value="Unassembled WGS sequence"/>
</dbReference>
<comment type="caution">
    <text evidence="1">The sequence shown here is derived from an EMBL/GenBank/DDBJ whole genome shotgun (WGS) entry which is preliminary data.</text>
</comment>
<keyword evidence="2" id="KW-1185">Reference proteome</keyword>
<gene>
    <name evidence="1" type="ORF">PPENT_87.1.T1010007</name>
</gene>
<sequence>MSSKHILYPLGSTIIFRHIITKQQTYQISVIAISQTGDYVASGQKTQVEFQANIITLDFKDRSMMHRLKLYKVINQSLSF</sequence>
<evidence type="ECO:0000313" key="1">
    <source>
        <dbReference type="EMBL" id="CAD8192171.1"/>
    </source>
</evidence>
<reference evidence="1" key="1">
    <citation type="submission" date="2021-01" db="EMBL/GenBank/DDBJ databases">
        <authorList>
            <consortium name="Genoscope - CEA"/>
            <person name="William W."/>
        </authorList>
    </citation>
    <scope>NUCLEOTIDE SEQUENCE</scope>
</reference>
<dbReference type="AlphaFoldDB" id="A0A8S1WTW2"/>
<organism evidence="1 2">
    <name type="scientific">Paramecium pentaurelia</name>
    <dbReference type="NCBI Taxonomy" id="43138"/>
    <lineage>
        <taxon>Eukaryota</taxon>
        <taxon>Sar</taxon>
        <taxon>Alveolata</taxon>
        <taxon>Ciliophora</taxon>
        <taxon>Intramacronucleata</taxon>
        <taxon>Oligohymenophorea</taxon>
        <taxon>Peniculida</taxon>
        <taxon>Parameciidae</taxon>
        <taxon>Paramecium</taxon>
    </lineage>
</organism>
<proteinExistence type="predicted"/>
<evidence type="ECO:0000313" key="2">
    <source>
        <dbReference type="Proteomes" id="UP000689195"/>
    </source>
</evidence>
<name>A0A8S1WTW2_9CILI</name>
<protein>
    <submittedName>
        <fullName evidence="1">Uncharacterized protein</fullName>
    </submittedName>
</protein>